<dbReference type="EMBL" id="JADBGQ010000008">
    <property type="protein sequence ID" value="KAG5384894.1"/>
    <property type="molecule type" value="Genomic_DNA"/>
</dbReference>
<evidence type="ECO:0000313" key="2">
    <source>
        <dbReference type="Proteomes" id="UP000823674"/>
    </source>
</evidence>
<evidence type="ECO:0000313" key="1">
    <source>
        <dbReference type="EMBL" id="KAG5384894.1"/>
    </source>
</evidence>
<sequence length="316" mass="36704">MKRNENKEFQSQVIFSPKLSLSLSQRHFRNLAWTWASSPLDPKCRMSNVSTSIDGTCVHRSILIFICRGISWCRSTALDVHRSIVLPLIDLYMVSSDEIYYRLGVTALGMSEVPVDRWEVCCDDQHLTHSVDRWLGQPIDRFYHRKGRDRSTMKVWYRSTVGCEYRSTTKLLRRAMWNVDLYGWCVPNEQDRLRTASLSPCCFWYRWACTRKEKKKIINENKEFQSQVKNSSGHFRNLAWTWASSPLDPKCRMSNVSTLIDGTCVHRSILIFICRGMSWCGSTALDAHRSIVLPLVDLYMVSSDEMSFKLQNASKS</sequence>
<accession>A0ABQ7LEC8</accession>
<keyword evidence="2" id="KW-1185">Reference proteome</keyword>
<gene>
    <name evidence="1" type="primary">A09g512450.1_BraROA</name>
    <name evidence="1" type="ORF">IGI04_036364</name>
</gene>
<dbReference type="Proteomes" id="UP000823674">
    <property type="component" value="Chromosome A09"/>
</dbReference>
<proteinExistence type="predicted"/>
<reference evidence="1 2" key="1">
    <citation type="submission" date="2021-03" db="EMBL/GenBank/DDBJ databases">
        <authorList>
            <person name="King G.J."/>
            <person name="Bancroft I."/>
            <person name="Baten A."/>
            <person name="Bloomfield J."/>
            <person name="Borpatragohain P."/>
            <person name="He Z."/>
            <person name="Irish N."/>
            <person name="Irwin J."/>
            <person name="Liu K."/>
            <person name="Mauleon R.P."/>
            <person name="Moore J."/>
            <person name="Morris R."/>
            <person name="Ostergaard L."/>
            <person name="Wang B."/>
            <person name="Wells R."/>
        </authorList>
    </citation>
    <scope>NUCLEOTIDE SEQUENCE [LARGE SCALE GENOMIC DNA]</scope>
    <source>
        <strain evidence="1">R-o-18</strain>
        <tissue evidence="1">Leaf</tissue>
    </source>
</reference>
<organism evidence="1 2">
    <name type="scientific">Brassica rapa subsp. trilocularis</name>
    <dbReference type="NCBI Taxonomy" id="1813537"/>
    <lineage>
        <taxon>Eukaryota</taxon>
        <taxon>Viridiplantae</taxon>
        <taxon>Streptophyta</taxon>
        <taxon>Embryophyta</taxon>
        <taxon>Tracheophyta</taxon>
        <taxon>Spermatophyta</taxon>
        <taxon>Magnoliopsida</taxon>
        <taxon>eudicotyledons</taxon>
        <taxon>Gunneridae</taxon>
        <taxon>Pentapetalae</taxon>
        <taxon>rosids</taxon>
        <taxon>malvids</taxon>
        <taxon>Brassicales</taxon>
        <taxon>Brassicaceae</taxon>
        <taxon>Brassiceae</taxon>
        <taxon>Brassica</taxon>
    </lineage>
</organism>
<protein>
    <submittedName>
        <fullName evidence="1">Uncharacterized protein</fullName>
    </submittedName>
</protein>
<name>A0ABQ7LEC8_BRACM</name>
<comment type="caution">
    <text evidence="1">The sequence shown here is derived from an EMBL/GenBank/DDBJ whole genome shotgun (WGS) entry which is preliminary data.</text>
</comment>